<reference evidence="1 2" key="1">
    <citation type="submission" date="2021-07" db="EMBL/GenBank/DDBJ databases">
        <authorList>
            <person name="Palmer J.M."/>
        </authorList>
    </citation>
    <scope>NUCLEOTIDE SEQUENCE [LARGE SCALE GENOMIC DNA]</scope>
    <source>
        <strain evidence="1 2">AT_MEX2019</strain>
        <tissue evidence="1">Muscle</tissue>
    </source>
</reference>
<dbReference type="PANTHER" id="PTHR11475:SF60">
    <property type="entry name" value="THYROID PEROXIDASE"/>
    <property type="match status" value="1"/>
</dbReference>
<dbReference type="PANTHER" id="PTHR11475">
    <property type="entry name" value="OXIDASE/PEROXIDASE"/>
    <property type="match status" value="1"/>
</dbReference>
<sequence>MDRGGPESTAGYGGVKELARSVQAFITWLSSPLSGCSCLLLEPQSYRRCFKIITMRDYVPKTIGLQSFEDYIGPYGGYDPTVNASASNVFATAAFRFGHGTISPILSRLNESFQEHEHFPHLRLHKSFFSPWRIVKEGGIEPTIRGMIGTAAPAAGPNTLLAEEVTEILLVLDTQQHMDLASLNLQRGRDHGLPGQDVSTES</sequence>
<evidence type="ECO:0008006" key="3">
    <source>
        <dbReference type="Google" id="ProtNLM"/>
    </source>
</evidence>
<dbReference type="Gene3D" id="1.10.640.10">
    <property type="entry name" value="Haem peroxidase domain superfamily, animal type"/>
    <property type="match status" value="1"/>
</dbReference>
<evidence type="ECO:0000313" key="1">
    <source>
        <dbReference type="EMBL" id="MED6255010.1"/>
    </source>
</evidence>
<dbReference type="SUPFAM" id="SSF48113">
    <property type="entry name" value="Heme-dependent peroxidases"/>
    <property type="match status" value="1"/>
</dbReference>
<protein>
    <recommendedName>
        <fullName evidence="3">Thyroid peroxidase</fullName>
    </recommendedName>
</protein>
<evidence type="ECO:0000313" key="2">
    <source>
        <dbReference type="Proteomes" id="UP001345963"/>
    </source>
</evidence>
<keyword evidence="2" id="KW-1185">Reference proteome</keyword>
<organism evidence="1 2">
    <name type="scientific">Ataeniobius toweri</name>
    <dbReference type="NCBI Taxonomy" id="208326"/>
    <lineage>
        <taxon>Eukaryota</taxon>
        <taxon>Metazoa</taxon>
        <taxon>Chordata</taxon>
        <taxon>Craniata</taxon>
        <taxon>Vertebrata</taxon>
        <taxon>Euteleostomi</taxon>
        <taxon>Actinopterygii</taxon>
        <taxon>Neopterygii</taxon>
        <taxon>Teleostei</taxon>
        <taxon>Neoteleostei</taxon>
        <taxon>Acanthomorphata</taxon>
        <taxon>Ovalentaria</taxon>
        <taxon>Atherinomorphae</taxon>
        <taxon>Cyprinodontiformes</taxon>
        <taxon>Goodeidae</taxon>
        <taxon>Ataeniobius</taxon>
    </lineage>
</organism>
<dbReference type="EMBL" id="JAHUTI010070215">
    <property type="protein sequence ID" value="MED6255010.1"/>
    <property type="molecule type" value="Genomic_DNA"/>
</dbReference>
<dbReference type="Proteomes" id="UP001345963">
    <property type="component" value="Unassembled WGS sequence"/>
</dbReference>
<dbReference type="Pfam" id="PF03098">
    <property type="entry name" value="An_peroxidase"/>
    <property type="match status" value="1"/>
</dbReference>
<dbReference type="InterPro" id="IPR010255">
    <property type="entry name" value="Haem_peroxidase_sf"/>
</dbReference>
<dbReference type="InterPro" id="IPR037120">
    <property type="entry name" value="Haem_peroxidase_sf_animal"/>
</dbReference>
<accession>A0ABU7BZQ2</accession>
<proteinExistence type="predicted"/>
<dbReference type="InterPro" id="IPR019791">
    <property type="entry name" value="Haem_peroxidase_animal"/>
</dbReference>
<dbReference type="PROSITE" id="PS50292">
    <property type="entry name" value="PEROXIDASE_3"/>
    <property type="match status" value="1"/>
</dbReference>
<name>A0ABU7BZQ2_9TELE</name>
<gene>
    <name evidence="1" type="ORF">ATANTOWER_003492</name>
</gene>
<comment type="caution">
    <text evidence="1">The sequence shown here is derived from an EMBL/GenBank/DDBJ whole genome shotgun (WGS) entry which is preliminary data.</text>
</comment>